<comment type="caution">
    <text evidence="6">The sequence shown here is derived from an EMBL/GenBank/DDBJ whole genome shotgun (WGS) entry which is preliminary data.</text>
</comment>
<dbReference type="Pfam" id="PF13606">
    <property type="entry name" value="Ank_3"/>
    <property type="match status" value="1"/>
</dbReference>
<dbReference type="AlphaFoldDB" id="A0A428R8E3"/>
<dbReference type="GO" id="GO:0019706">
    <property type="term" value="F:protein-cysteine S-palmitoyltransferase activity"/>
    <property type="evidence" value="ECO:0007669"/>
    <property type="project" value="UniProtKB-EC"/>
</dbReference>
<gene>
    <name evidence="6" type="ORF">CEP54_000069</name>
</gene>
<dbReference type="PROSITE" id="PS50297">
    <property type="entry name" value="ANK_REP_REGION"/>
    <property type="match status" value="2"/>
</dbReference>
<dbReference type="PANTHER" id="PTHR24161">
    <property type="entry name" value="ANK_REP_REGION DOMAIN-CONTAINING PROTEIN-RELATED"/>
    <property type="match status" value="1"/>
</dbReference>
<dbReference type="InterPro" id="IPR036770">
    <property type="entry name" value="Ankyrin_rpt-contain_sf"/>
</dbReference>
<accession>A0A428R8E3</accession>
<dbReference type="PRINTS" id="PR01415">
    <property type="entry name" value="ANKYRIN"/>
</dbReference>
<proteinExistence type="predicted"/>
<dbReference type="InterPro" id="IPR002110">
    <property type="entry name" value="Ankyrin_rpt"/>
</dbReference>
<keyword evidence="3 4" id="KW-0040">ANK repeat</keyword>
<evidence type="ECO:0000256" key="1">
    <source>
        <dbReference type="ARBA" id="ARBA00012210"/>
    </source>
</evidence>
<dbReference type="SUPFAM" id="SSF48403">
    <property type="entry name" value="Ankyrin repeat"/>
    <property type="match status" value="1"/>
</dbReference>
<feature type="compositionally biased region" description="Acidic residues" evidence="5">
    <location>
        <begin position="392"/>
        <end position="435"/>
    </location>
</feature>
<evidence type="ECO:0000256" key="2">
    <source>
        <dbReference type="ARBA" id="ARBA00022737"/>
    </source>
</evidence>
<evidence type="ECO:0000256" key="4">
    <source>
        <dbReference type="PROSITE-ProRule" id="PRU00023"/>
    </source>
</evidence>
<sequence>MAPTGLSTLAPELVQHVVKKAFELDSDYAEIGSRVWSDVLSLASTCRYLRNVVTPIVYRLDGENNSSALILSTKRNNISAMTMALSCGADVHARDRATALWGPFDELLGRRPFTPLKVADQATPLHWAAIKGHVEAMQLLLQHEDINVNHRESIIREILEEGANPLYFAVATGNVQIARLLIEAGSSFTTHLGTDVSALHQACRNGDIPMVQLMLGHVHPDTRDAKGRAPMHCLPDDPQLVQDMVNLLVDSGANINARDGEGGIPIHTYFLTHLRSWCPNIAAIFIRRGSLVFDHLYRTFGTQWPSCRSIILEAIDDAKASGFTYNEEAPNDVPMFHERYRHINLWFYKRYTGLEPDDGLRAMNNAEWEDFWTQHLQDVTAPRRVLCGGLITEEEDEDESEDEDEGGNEGEDEGENEGDGEGEGEGEGEEEDEHDDQAHFSEEE</sequence>
<feature type="repeat" description="ANK" evidence="4">
    <location>
        <begin position="120"/>
        <end position="143"/>
    </location>
</feature>
<dbReference type="OrthoDB" id="341259at2759"/>
<reference evidence="6 7" key="1">
    <citation type="submission" date="2017-06" db="EMBL/GenBank/DDBJ databases">
        <title>Comparative genomic analysis of Ambrosia Fusariam Clade fungi.</title>
        <authorList>
            <person name="Stajich J.E."/>
            <person name="Carrillo J."/>
            <person name="Kijimoto T."/>
            <person name="Eskalen A."/>
            <person name="O'Donnell K."/>
            <person name="Kasson M."/>
        </authorList>
    </citation>
    <scope>NUCLEOTIDE SEQUENCE [LARGE SCALE GENOMIC DNA]</scope>
    <source>
        <strain evidence="6 7">NRRL62584</strain>
    </source>
</reference>
<keyword evidence="2" id="KW-0677">Repeat</keyword>
<dbReference type="SMART" id="SM00248">
    <property type="entry name" value="ANK"/>
    <property type="match status" value="5"/>
</dbReference>
<dbReference type="PANTHER" id="PTHR24161:SF85">
    <property type="entry name" value="PALMITOYLTRANSFERASE HIP14"/>
    <property type="match status" value="1"/>
</dbReference>
<dbReference type="Pfam" id="PF12796">
    <property type="entry name" value="Ank_2"/>
    <property type="match status" value="1"/>
</dbReference>
<feature type="region of interest" description="Disordered" evidence="5">
    <location>
        <begin position="391"/>
        <end position="444"/>
    </location>
</feature>
<evidence type="ECO:0000313" key="7">
    <source>
        <dbReference type="Proteomes" id="UP000288168"/>
    </source>
</evidence>
<dbReference type="PROSITE" id="PS50088">
    <property type="entry name" value="ANK_REPEAT"/>
    <property type="match status" value="3"/>
</dbReference>
<evidence type="ECO:0000256" key="5">
    <source>
        <dbReference type="SAM" id="MobiDB-lite"/>
    </source>
</evidence>
<keyword evidence="7" id="KW-1185">Reference proteome</keyword>
<evidence type="ECO:0000256" key="3">
    <source>
        <dbReference type="ARBA" id="ARBA00023043"/>
    </source>
</evidence>
<protein>
    <recommendedName>
        <fullName evidence="1">protein S-acyltransferase</fullName>
        <ecNumber evidence="1">2.3.1.225</ecNumber>
    </recommendedName>
</protein>
<feature type="repeat" description="ANK" evidence="4">
    <location>
        <begin position="161"/>
        <end position="187"/>
    </location>
</feature>
<dbReference type="EC" id="2.3.1.225" evidence="1"/>
<organism evidence="6 7">
    <name type="scientific">Fusarium duplospermum</name>
    <dbReference type="NCBI Taxonomy" id="1325734"/>
    <lineage>
        <taxon>Eukaryota</taxon>
        <taxon>Fungi</taxon>
        <taxon>Dikarya</taxon>
        <taxon>Ascomycota</taxon>
        <taxon>Pezizomycotina</taxon>
        <taxon>Sordariomycetes</taxon>
        <taxon>Hypocreomycetidae</taxon>
        <taxon>Hypocreales</taxon>
        <taxon>Nectriaceae</taxon>
        <taxon>Fusarium</taxon>
        <taxon>Fusarium solani species complex</taxon>
    </lineage>
</organism>
<dbReference type="EMBL" id="NKCI01000001">
    <property type="protein sequence ID" value="RSL73789.1"/>
    <property type="molecule type" value="Genomic_DNA"/>
</dbReference>
<dbReference type="STRING" id="1325734.A0A428R8E3"/>
<name>A0A428R8E3_9HYPO</name>
<feature type="repeat" description="ANK" evidence="4">
    <location>
        <begin position="226"/>
        <end position="260"/>
    </location>
</feature>
<dbReference type="Gene3D" id="1.25.40.20">
    <property type="entry name" value="Ankyrin repeat-containing domain"/>
    <property type="match status" value="1"/>
</dbReference>
<evidence type="ECO:0000313" key="6">
    <source>
        <dbReference type="EMBL" id="RSL73789.1"/>
    </source>
</evidence>
<dbReference type="Proteomes" id="UP000288168">
    <property type="component" value="Unassembled WGS sequence"/>
</dbReference>